<keyword evidence="5" id="KW-1185">Reference proteome</keyword>
<dbReference type="PANTHER" id="PTHR13068">
    <property type="entry name" value="CGI-12 PROTEIN-RELATED"/>
    <property type="match status" value="1"/>
</dbReference>
<dbReference type="PANTHER" id="PTHR13068:SF139">
    <property type="entry name" value="TRANSCRIPTION TERMINATION FACTOR MTEF1, CHLOROPLASTIC"/>
    <property type="match status" value="1"/>
</dbReference>
<dbReference type="Gramene" id="AUR62011331-RA">
    <property type="protein sequence ID" value="AUR62011331-RA:cds"/>
    <property type="gene ID" value="AUR62011331"/>
</dbReference>
<name>A0A803LDS5_CHEQI</name>
<dbReference type="Gene3D" id="1.25.70.10">
    <property type="entry name" value="Transcription termination factor 3, mitochondrial"/>
    <property type="match status" value="1"/>
</dbReference>
<dbReference type="Proteomes" id="UP000596660">
    <property type="component" value="Unplaced"/>
</dbReference>
<dbReference type="EnsemblPlants" id="AUR62011331-RA">
    <property type="protein sequence ID" value="AUR62011331-RA:cds"/>
    <property type="gene ID" value="AUR62011331"/>
</dbReference>
<evidence type="ECO:0000256" key="2">
    <source>
        <dbReference type="ARBA" id="ARBA00022472"/>
    </source>
</evidence>
<keyword evidence="2" id="KW-0804">Transcription</keyword>
<dbReference type="Pfam" id="PF02536">
    <property type="entry name" value="mTERF"/>
    <property type="match status" value="1"/>
</dbReference>
<comment type="similarity">
    <text evidence="1">Belongs to the mTERF family.</text>
</comment>
<reference evidence="4" key="2">
    <citation type="submission" date="2021-03" db="UniProtKB">
        <authorList>
            <consortium name="EnsemblPlants"/>
        </authorList>
    </citation>
    <scope>IDENTIFICATION</scope>
</reference>
<reference evidence="4" key="1">
    <citation type="journal article" date="2017" name="Nature">
        <title>The genome of Chenopodium quinoa.</title>
        <authorList>
            <person name="Jarvis D.E."/>
            <person name="Ho Y.S."/>
            <person name="Lightfoot D.J."/>
            <person name="Schmoeckel S.M."/>
            <person name="Li B."/>
            <person name="Borm T.J.A."/>
            <person name="Ohyanagi H."/>
            <person name="Mineta K."/>
            <person name="Michell C.T."/>
            <person name="Saber N."/>
            <person name="Kharbatia N.M."/>
            <person name="Rupper R.R."/>
            <person name="Sharp A.R."/>
            <person name="Dally N."/>
            <person name="Boughton B.A."/>
            <person name="Woo Y.H."/>
            <person name="Gao G."/>
            <person name="Schijlen E.G.W.M."/>
            <person name="Guo X."/>
            <person name="Momin A.A."/>
            <person name="Negrao S."/>
            <person name="Al-Babili S."/>
            <person name="Gehring C."/>
            <person name="Roessner U."/>
            <person name="Jung C."/>
            <person name="Murphy K."/>
            <person name="Arold S.T."/>
            <person name="Gojobori T."/>
            <person name="van der Linden C.G."/>
            <person name="van Loo E.N."/>
            <person name="Jellen E.N."/>
            <person name="Maughan P.J."/>
            <person name="Tester M."/>
        </authorList>
    </citation>
    <scope>NUCLEOTIDE SEQUENCE [LARGE SCALE GENOMIC DNA]</scope>
    <source>
        <strain evidence="4">cv. PI 614886</strain>
    </source>
</reference>
<evidence type="ECO:0000256" key="3">
    <source>
        <dbReference type="ARBA" id="ARBA00022946"/>
    </source>
</evidence>
<evidence type="ECO:0000256" key="1">
    <source>
        <dbReference type="ARBA" id="ARBA00007692"/>
    </source>
</evidence>
<proteinExistence type="inferred from homology"/>
<organism evidence="4 5">
    <name type="scientific">Chenopodium quinoa</name>
    <name type="common">Quinoa</name>
    <dbReference type="NCBI Taxonomy" id="63459"/>
    <lineage>
        <taxon>Eukaryota</taxon>
        <taxon>Viridiplantae</taxon>
        <taxon>Streptophyta</taxon>
        <taxon>Embryophyta</taxon>
        <taxon>Tracheophyta</taxon>
        <taxon>Spermatophyta</taxon>
        <taxon>Magnoliopsida</taxon>
        <taxon>eudicotyledons</taxon>
        <taxon>Gunneridae</taxon>
        <taxon>Pentapetalae</taxon>
        <taxon>Caryophyllales</taxon>
        <taxon>Chenopodiaceae</taxon>
        <taxon>Chenopodioideae</taxon>
        <taxon>Atripliceae</taxon>
        <taxon>Chenopodium</taxon>
    </lineage>
</organism>
<dbReference type="GO" id="GO:0006353">
    <property type="term" value="P:DNA-templated transcription termination"/>
    <property type="evidence" value="ECO:0007669"/>
    <property type="project" value="UniProtKB-KW"/>
</dbReference>
<keyword evidence="3" id="KW-0809">Transit peptide</keyword>
<dbReference type="InterPro" id="IPR038538">
    <property type="entry name" value="MTERF_sf"/>
</dbReference>
<keyword evidence="2" id="KW-0805">Transcription regulation</keyword>
<protein>
    <submittedName>
        <fullName evidence="4">Uncharacterized protein</fullName>
    </submittedName>
</protein>
<dbReference type="OMA" id="STHESCG"/>
<dbReference type="SMART" id="SM00733">
    <property type="entry name" value="Mterf"/>
    <property type="match status" value="4"/>
</dbReference>
<keyword evidence="2" id="KW-0806">Transcription termination</keyword>
<dbReference type="AlphaFoldDB" id="A0A803LDS5"/>
<dbReference type="InterPro" id="IPR003690">
    <property type="entry name" value="MTERF"/>
</dbReference>
<accession>A0A803LDS5</accession>
<evidence type="ECO:0000313" key="5">
    <source>
        <dbReference type="Proteomes" id="UP000596660"/>
    </source>
</evidence>
<dbReference type="GO" id="GO:0003676">
    <property type="term" value="F:nucleic acid binding"/>
    <property type="evidence" value="ECO:0007669"/>
    <property type="project" value="InterPro"/>
</dbReference>
<evidence type="ECO:0000313" key="4">
    <source>
        <dbReference type="EnsemblPlants" id="AUR62011331-RA:cds"/>
    </source>
</evidence>
<sequence>MIYRKWSLLSSTAVVTAGIVGAVALGDLLFNRKDPYPVPELKKDNALSLKCYYLSAQRLRSAFHTFEVLATSPRHSNPKSTNVPSHASLDRILTIIKFLKSKGFSDSDIPKLTTSCPKLLSDLEPADIGPVFSFLATDVAASTHESCGLILCCPDLLFSNVDYCLRPTLAFLTSIGLKRLNSPTNLNAHLLNTRVSKFETKRDFLRSIGFTYDESIKACTRLPAIFGYSIENNMAPKVEYLVEGMQRSIDEIKEFPQYFAFSLRRRIVPRHMHLMQRSVHISLKKMLLCGDDKFYAKWK</sequence>